<dbReference type="PROSITE" id="PS51186">
    <property type="entry name" value="GNAT"/>
    <property type="match status" value="1"/>
</dbReference>
<keyword evidence="3" id="KW-1185">Reference proteome</keyword>
<dbReference type="InterPro" id="IPR000182">
    <property type="entry name" value="GNAT_dom"/>
</dbReference>
<reference evidence="2 3" key="1">
    <citation type="journal article" date="2019" name="Int. J. Syst. Evol. Microbiol.">
        <title>The Global Catalogue of Microorganisms (GCM) 10K type strain sequencing project: providing services to taxonomists for standard genome sequencing and annotation.</title>
        <authorList>
            <consortium name="The Broad Institute Genomics Platform"/>
            <consortium name="The Broad Institute Genome Sequencing Center for Infectious Disease"/>
            <person name="Wu L."/>
            <person name="Ma J."/>
        </authorList>
    </citation>
    <scope>NUCLEOTIDE SEQUENCE [LARGE SCALE GENOMIC DNA]</scope>
    <source>
        <strain evidence="2 3">JCM 10977</strain>
    </source>
</reference>
<evidence type="ECO:0000259" key="1">
    <source>
        <dbReference type="PROSITE" id="PS51186"/>
    </source>
</evidence>
<dbReference type="InterPro" id="IPR025559">
    <property type="entry name" value="Eis_dom"/>
</dbReference>
<dbReference type="CDD" id="cd04301">
    <property type="entry name" value="NAT_SF"/>
    <property type="match status" value="1"/>
</dbReference>
<dbReference type="PANTHER" id="PTHR37817">
    <property type="entry name" value="N-ACETYLTRANSFERASE EIS"/>
    <property type="match status" value="1"/>
</dbReference>
<dbReference type="Pfam" id="PF13530">
    <property type="entry name" value="SCP2_2"/>
    <property type="match status" value="1"/>
</dbReference>
<proteinExistence type="predicted"/>
<dbReference type="InterPro" id="IPR036527">
    <property type="entry name" value="SCP2_sterol-bd_dom_sf"/>
</dbReference>
<sequence>MADDLRLVDVQTEHLDDVLRVRSRSFGLLEAGRREEWKADAQAWIAGRRIVGVMDGDEVVASARYWPFEQWWSGRKVPMAGVAGVVVAPEYRGRGVGSMVMRGILARAVEHGYPLSGLYPATTVIYRHLGYEFGGGRYRYTFPAADLRSLGGKEVSVRRAGPADAGRFLELAGQLHSSGRSNGPIVWPEAKVAEWLGEDNSFCYLAEDGFVVYGWQSGKLRVEELIAGSEATARALWAVVGSGSSISTDVDAYLSPDDPAHLLVPTEADKNALIERWMLRVLDAPAAISARGFAPGASLEVDLDLDDSELGANTGRWHLSVSGGSGSLTPSTSSGDALRLGSRGLTALYAGTPLPAVRKAGLAWGGAAADDGAIDTAFSGATSYMLDYF</sequence>
<protein>
    <recommendedName>
        <fullName evidence="1">N-acetyltransferase domain-containing protein</fullName>
    </recommendedName>
</protein>
<dbReference type="PANTHER" id="PTHR37817:SF1">
    <property type="entry name" value="N-ACETYLTRANSFERASE EIS"/>
    <property type="match status" value="1"/>
</dbReference>
<organism evidence="2 3">
    <name type="scientific">Kribbella koreensis</name>
    <dbReference type="NCBI Taxonomy" id="57909"/>
    <lineage>
        <taxon>Bacteria</taxon>
        <taxon>Bacillati</taxon>
        <taxon>Actinomycetota</taxon>
        <taxon>Actinomycetes</taxon>
        <taxon>Propionibacteriales</taxon>
        <taxon>Kribbellaceae</taxon>
        <taxon>Kribbella</taxon>
    </lineage>
</organism>
<dbReference type="SUPFAM" id="SSF55729">
    <property type="entry name" value="Acyl-CoA N-acyltransferases (Nat)"/>
    <property type="match status" value="1"/>
</dbReference>
<feature type="domain" description="N-acetyltransferase" evidence="1">
    <location>
        <begin position="5"/>
        <end position="152"/>
    </location>
</feature>
<dbReference type="Pfam" id="PF17668">
    <property type="entry name" value="Acetyltransf_17"/>
    <property type="match status" value="1"/>
</dbReference>
<dbReference type="InterPro" id="IPR051554">
    <property type="entry name" value="Acetyltransferase_Eis"/>
</dbReference>
<dbReference type="Gene3D" id="3.30.1050.10">
    <property type="entry name" value="SCP2 sterol-binding domain"/>
    <property type="match status" value="1"/>
</dbReference>
<dbReference type="InterPro" id="IPR041380">
    <property type="entry name" value="Acetyltransf_17"/>
</dbReference>
<dbReference type="Proteomes" id="UP001500542">
    <property type="component" value="Unassembled WGS sequence"/>
</dbReference>
<name>A0ABN1PN38_9ACTN</name>
<gene>
    <name evidence="2" type="ORF">GCM10009554_14050</name>
</gene>
<dbReference type="Gene3D" id="3.40.630.30">
    <property type="match status" value="2"/>
</dbReference>
<dbReference type="EMBL" id="BAAAHK010000003">
    <property type="protein sequence ID" value="GAA0930678.1"/>
    <property type="molecule type" value="Genomic_DNA"/>
</dbReference>
<evidence type="ECO:0000313" key="2">
    <source>
        <dbReference type="EMBL" id="GAA0930678.1"/>
    </source>
</evidence>
<evidence type="ECO:0000313" key="3">
    <source>
        <dbReference type="Proteomes" id="UP001500542"/>
    </source>
</evidence>
<dbReference type="Pfam" id="PF13527">
    <property type="entry name" value="Acetyltransf_9"/>
    <property type="match status" value="1"/>
</dbReference>
<dbReference type="InterPro" id="IPR016181">
    <property type="entry name" value="Acyl_CoA_acyltransferase"/>
</dbReference>
<dbReference type="RefSeq" id="WP_343966043.1">
    <property type="nucleotide sequence ID" value="NZ_BAAAHK010000003.1"/>
</dbReference>
<accession>A0ABN1PN38</accession>
<dbReference type="SUPFAM" id="SSF55718">
    <property type="entry name" value="SCP-like"/>
    <property type="match status" value="1"/>
</dbReference>
<comment type="caution">
    <text evidence="2">The sequence shown here is derived from an EMBL/GenBank/DDBJ whole genome shotgun (WGS) entry which is preliminary data.</text>
</comment>